<dbReference type="InterPro" id="IPR003029">
    <property type="entry name" value="S1_domain"/>
</dbReference>
<dbReference type="SUPFAM" id="SSF52540">
    <property type="entry name" value="P-loop containing nucleoside triphosphate hydrolases"/>
    <property type="match status" value="1"/>
</dbReference>
<evidence type="ECO:0000256" key="1">
    <source>
        <dbReference type="ARBA" id="ARBA00012552"/>
    </source>
</evidence>
<keyword evidence="4" id="KW-0378">Hydrolase</keyword>
<feature type="region of interest" description="Disordered" evidence="10">
    <location>
        <begin position="510"/>
        <end position="542"/>
    </location>
</feature>
<dbReference type="InterPro" id="IPR007502">
    <property type="entry name" value="Helicase-assoc_dom"/>
</dbReference>
<dbReference type="Pfam" id="PF04408">
    <property type="entry name" value="WHD_HA2"/>
    <property type="match status" value="1"/>
</dbReference>
<feature type="compositionally biased region" description="Basic and acidic residues" evidence="10">
    <location>
        <begin position="1337"/>
        <end position="1358"/>
    </location>
</feature>
<dbReference type="PANTHER" id="PTHR18934">
    <property type="entry name" value="ATP-DEPENDENT RNA HELICASE"/>
    <property type="match status" value="1"/>
</dbReference>
<name>A0A196S4L1_BLAHN</name>
<dbReference type="InterPro" id="IPR014001">
    <property type="entry name" value="Helicase_ATP-bd"/>
</dbReference>
<dbReference type="Pfam" id="PF00575">
    <property type="entry name" value="S1"/>
    <property type="match status" value="1"/>
</dbReference>
<accession>A0A196S4L1</accession>
<evidence type="ECO:0000313" key="15">
    <source>
        <dbReference type="Proteomes" id="UP000078348"/>
    </source>
</evidence>
<evidence type="ECO:0000259" key="12">
    <source>
        <dbReference type="PROSITE" id="PS51192"/>
    </source>
</evidence>
<dbReference type="InterPro" id="IPR012340">
    <property type="entry name" value="NA-bd_OB-fold"/>
</dbReference>
<dbReference type="FunFam" id="2.40.50.140:FF:000061">
    <property type="entry name" value="ATP-dependent RNA helicase DHX8"/>
    <property type="match status" value="1"/>
</dbReference>
<dbReference type="GO" id="GO:0003723">
    <property type="term" value="F:RNA binding"/>
    <property type="evidence" value="ECO:0007669"/>
    <property type="project" value="TreeGrafter"/>
</dbReference>
<feature type="domain" description="Helicase C-terminal" evidence="13">
    <location>
        <begin position="905"/>
        <end position="1083"/>
    </location>
</feature>
<dbReference type="Gene3D" id="2.40.50.140">
    <property type="entry name" value="Nucleic acid-binding proteins"/>
    <property type="match status" value="1"/>
</dbReference>
<feature type="compositionally biased region" description="Low complexity" evidence="10">
    <location>
        <begin position="684"/>
        <end position="699"/>
    </location>
</feature>
<keyword evidence="7" id="KW-0508">mRNA splicing</keyword>
<dbReference type="PROSITE" id="PS00690">
    <property type="entry name" value="DEAH_ATP_HELICASE"/>
    <property type="match status" value="1"/>
</dbReference>
<dbReference type="OrthoDB" id="10253254at2759"/>
<dbReference type="Gene3D" id="1.20.120.1080">
    <property type="match status" value="1"/>
</dbReference>
<feature type="region of interest" description="Disordered" evidence="10">
    <location>
        <begin position="684"/>
        <end position="706"/>
    </location>
</feature>
<evidence type="ECO:0000256" key="4">
    <source>
        <dbReference type="ARBA" id="ARBA00022801"/>
    </source>
</evidence>
<dbReference type="InterPro" id="IPR048333">
    <property type="entry name" value="HA2_WH"/>
</dbReference>
<dbReference type="GO" id="GO:0016787">
    <property type="term" value="F:hydrolase activity"/>
    <property type="evidence" value="ECO:0007669"/>
    <property type="project" value="UniProtKB-KW"/>
</dbReference>
<dbReference type="SMART" id="SM00487">
    <property type="entry name" value="DEXDc"/>
    <property type="match status" value="1"/>
</dbReference>
<dbReference type="InterPro" id="IPR001650">
    <property type="entry name" value="Helicase_C-like"/>
</dbReference>
<evidence type="ECO:0000256" key="5">
    <source>
        <dbReference type="ARBA" id="ARBA00022806"/>
    </source>
</evidence>
<dbReference type="SMART" id="SM00316">
    <property type="entry name" value="S1"/>
    <property type="match status" value="1"/>
</dbReference>
<dbReference type="Pfam" id="PF07717">
    <property type="entry name" value="OB_NTP_bind"/>
    <property type="match status" value="1"/>
</dbReference>
<dbReference type="SMART" id="SM00847">
    <property type="entry name" value="HA2"/>
    <property type="match status" value="1"/>
</dbReference>
<dbReference type="PROSITE" id="PS50126">
    <property type="entry name" value="S1"/>
    <property type="match status" value="1"/>
</dbReference>
<gene>
    <name evidence="14" type="ORF">AV274_6264</name>
</gene>
<dbReference type="CDD" id="cd05684">
    <property type="entry name" value="S1_DHX8_helicase"/>
    <property type="match status" value="1"/>
</dbReference>
<keyword evidence="5 14" id="KW-0347">Helicase</keyword>
<dbReference type="Gene3D" id="3.30.530.20">
    <property type="match status" value="1"/>
</dbReference>
<dbReference type="FunFam" id="3.40.50.300:FF:000615">
    <property type="entry name" value="pre-mRNA-splicing factor ATP-dependent RNA helicase DEAH7"/>
    <property type="match status" value="1"/>
</dbReference>
<dbReference type="InterPro" id="IPR049621">
    <property type="entry name" value="S1_DHX8_helicase"/>
</dbReference>
<dbReference type="InterPro" id="IPR011545">
    <property type="entry name" value="DEAD/DEAH_box_helicase_dom"/>
</dbReference>
<feature type="region of interest" description="Disordered" evidence="10">
    <location>
        <begin position="1337"/>
        <end position="1364"/>
    </location>
</feature>
<protein>
    <recommendedName>
        <fullName evidence="1">RNA helicase</fullName>
        <ecNumber evidence="1">3.6.4.13</ecNumber>
    </recommendedName>
</protein>
<feature type="domain" description="S1 motif" evidence="11">
    <location>
        <begin position="434"/>
        <end position="504"/>
    </location>
</feature>
<keyword evidence="3" id="KW-0547">Nucleotide-binding</keyword>
<dbReference type="SUPFAM" id="SSF55961">
    <property type="entry name" value="Bet v1-like"/>
    <property type="match status" value="1"/>
</dbReference>
<dbReference type="FunFam" id="1.20.120.1080:FF:000001">
    <property type="entry name" value="Pre-mRNA-splicing factor ATP-dependent RNA helicase"/>
    <property type="match status" value="1"/>
</dbReference>
<organism evidence="14 15">
    <name type="scientific">Blastocystis sp. subtype 1 (strain ATCC 50177 / NandII)</name>
    <dbReference type="NCBI Taxonomy" id="478820"/>
    <lineage>
        <taxon>Eukaryota</taxon>
        <taxon>Sar</taxon>
        <taxon>Stramenopiles</taxon>
        <taxon>Bigyra</taxon>
        <taxon>Opalozoa</taxon>
        <taxon>Opalinata</taxon>
        <taxon>Blastocystidae</taxon>
        <taxon>Blastocystis</taxon>
    </lineage>
</organism>
<feature type="region of interest" description="Disordered" evidence="10">
    <location>
        <begin position="633"/>
        <end position="662"/>
    </location>
</feature>
<evidence type="ECO:0000256" key="3">
    <source>
        <dbReference type="ARBA" id="ARBA00022741"/>
    </source>
</evidence>
<dbReference type="GO" id="GO:0005524">
    <property type="term" value="F:ATP binding"/>
    <property type="evidence" value="ECO:0007669"/>
    <property type="project" value="UniProtKB-KW"/>
</dbReference>
<dbReference type="InterPro" id="IPR011709">
    <property type="entry name" value="DEAD-box_helicase_OB_fold"/>
</dbReference>
<keyword evidence="2" id="KW-0507">mRNA processing</keyword>
<evidence type="ECO:0000256" key="6">
    <source>
        <dbReference type="ARBA" id="ARBA00022840"/>
    </source>
</evidence>
<evidence type="ECO:0000256" key="2">
    <source>
        <dbReference type="ARBA" id="ARBA00022664"/>
    </source>
</evidence>
<dbReference type="InterPro" id="IPR023393">
    <property type="entry name" value="START-like_dom_sf"/>
</dbReference>
<evidence type="ECO:0000256" key="10">
    <source>
        <dbReference type="SAM" id="MobiDB-lite"/>
    </source>
</evidence>
<dbReference type="SMART" id="SM00490">
    <property type="entry name" value="HELICc"/>
    <property type="match status" value="1"/>
</dbReference>
<dbReference type="EMBL" id="LXWW01000566">
    <property type="protein sequence ID" value="OAO12050.1"/>
    <property type="molecule type" value="Genomic_DNA"/>
</dbReference>
<dbReference type="InterPro" id="IPR002464">
    <property type="entry name" value="DNA/RNA_helicase_DEAH_CS"/>
</dbReference>
<dbReference type="PROSITE" id="PS51192">
    <property type="entry name" value="HELICASE_ATP_BIND_1"/>
    <property type="match status" value="1"/>
</dbReference>
<evidence type="ECO:0000259" key="13">
    <source>
        <dbReference type="PROSITE" id="PS51194"/>
    </source>
</evidence>
<dbReference type="PANTHER" id="PTHR18934:SF85">
    <property type="entry name" value="ATP-DEPENDENT RNA HELICASE DHX8"/>
    <property type="match status" value="1"/>
</dbReference>
<dbReference type="Gene3D" id="3.40.50.300">
    <property type="entry name" value="P-loop containing nucleotide triphosphate hydrolases"/>
    <property type="match status" value="2"/>
</dbReference>
<dbReference type="GO" id="GO:0003724">
    <property type="term" value="F:RNA helicase activity"/>
    <property type="evidence" value="ECO:0007669"/>
    <property type="project" value="UniProtKB-EC"/>
</dbReference>
<evidence type="ECO:0000313" key="14">
    <source>
        <dbReference type="EMBL" id="OAO12050.1"/>
    </source>
</evidence>
<dbReference type="SUPFAM" id="SSF50249">
    <property type="entry name" value="Nucleic acid-binding proteins"/>
    <property type="match status" value="1"/>
</dbReference>
<evidence type="ECO:0000256" key="7">
    <source>
        <dbReference type="ARBA" id="ARBA00023187"/>
    </source>
</evidence>
<dbReference type="Proteomes" id="UP000078348">
    <property type="component" value="Unassembled WGS sequence"/>
</dbReference>
<dbReference type="GO" id="GO:0071013">
    <property type="term" value="C:catalytic step 2 spliceosome"/>
    <property type="evidence" value="ECO:0007669"/>
    <property type="project" value="TreeGrafter"/>
</dbReference>
<dbReference type="EC" id="3.6.4.13" evidence="1"/>
<dbReference type="CDD" id="cd18791">
    <property type="entry name" value="SF2_C_RHA"/>
    <property type="match status" value="1"/>
</dbReference>
<evidence type="ECO:0000256" key="8">
    <source>
        <dbReference type="ARBA" id="ARBA00023242"/>
    </source>
</evidence>
<reference evidence="14 15" key="1">
    <citation type="submission" date="2016-05" db="EMBL/GenBank/DDBJ databases">
        <title>Nuclear genome of Blastocystis sp. subtype 1 NandII.</title>
        <authorList>
            <person name="Gentekaki E."/>
            <person name="Curtis B."/>
            <person name="Stairs C."/>
            <person name="Eme L."/>
            <person name="Herman E."/>
            <person name="Klimes V."/>
            <person name="Arias M.C."/>
            <person name="Elias M."/>
            <person name="Hilliou F."/>
            <person name="Klute M."/>
            <person name="Malik S.-B."/>
            <person name="Pightling A."/>
            <person name="Rachubinski R."/>
            <person name="Salas D."/>
            <person name="Schlacht A."/>
            <person name="Suga H."/>
            <person name="Archibald J."/>
            <person name="Ball S.G."/>
            <person name="Clark G."/>
            <person name="Dacks J."/>
            <person name="Van Der Giezen M."/>
            <person name="Tsaousis A."/>
            <person name="Roger A."/>
        </authorList>
    </citation>
    <scope>NUCLEOTIDE SEQUENCE [LARGE SCALE GENOMIC DNA]</scope>
    <source>
        <strain evidence="15">ATCC 50177 / NandII</strain>
    </source>
</reference>
<dbReference type="STRING" id="478820.A0A196S4L1"/>
<comment type="caution">
    <text evidence="14">The sequence shown here is derived from an EMBL/GenBank/DDBJ whole genome shotgun (WGS) entry which is preliminary data.</text>
</comment>
<feature type="domain" description="Helicase ATP-binding" evidence="12">
    <location>
        <begin position="721"/>
        <end position="884"/>
    </location>
</feature>
<keyword evidence="15" id="KW-1185">Reference proteome</keyword>
<dbReference type="PROSITE" id="PS51194">
    <property type="entry name" value="HELICASE_CTER"/>
    <property type="match status" value="1"/>
</dbReference>
<dbReference type="Pfam" id="PF00270">
    <property type="entry name" value="DEAD"/>
    <property type="match status" value="1"/>
</dbReference>
<dbReference type="GO" id="GO:0000390">
    <property type="term" value="P:spliceosomal complex disassembly"/>
    <property type="evidence" value="ECO:0007669"/>
    <property type="project" value="TreeGrafter"/>
</dbReference>
<dbReference type="InterPro" id="IPR027417">
    <property type="entry name" value="P-loop_NTPase"/>
</dbReference>
<dbReference type="Pfam" id="PF00271">
    <property type="entry name" value="Helicase_C"/>
    <property type="match status" value="1"/>
</dbReference>
<evidence type="ECO:0000259" key="11">
    <source>
        <dbReference type="PROSITE" id="PS50126"/>
    </source>
</evidence>
<keyword evidence="6" id="KW-0067">ATP-binding</keyword>
<sequence length="1364" mass="154863">MLLEFRCPLPYCVEDPNIGYLYMVMEANLEATGGGEGVEWEKNEPYDNTDGHLILDLDGYSIPKNKGQYTYKKYLVGSKVPSWMAKILPRSSMTLVEEAWTAPDYRFAVITNQFLDRKKFHIVLESKILNHDRGESDNVFQLTDSEKNARYVDYYDMCDVYKSEKIPECEDLRKLKLESVPNSPLTPGWYHSWDEKNVSCHYWLLHIDFKYFGFQTLGENMVYNQQCYMNRQVERQMVAAIDKWHGLTMQDIRKLEDENMAALKEKIKSKEIAMAFTADTQIGLFSGIGWKGKNKTMGPFIKPEDMNTVQKMKYLSIVSKVCKELETHLGFSNKDVAEFLIDMAMESSDAFAFYEKLMKQELQMDKALVSQLFETIHYLYPKTAEQQTATKAVASKRDEVNIPGLAMQNTAPVQIEVNDKDAKEHSHTVELAVNQIYDGRVKSIMDYGAFIELLGVYPPREGLCHISNIAPQRIHHPNDVLQRDQRVKVKVTQISGNRISLSLKDVDQRTGEDLGNVPRRYDSSTGVTGPSEPTRAPPKRKRLSSYERFEMEQLIASGVMTAAEQAQMMAQYDLGGPEEVAPEEEVNVEVSQNLAPFLKDQKLEKVDMTPTKIVKNPEGTMARNALAGQAMMQERKRLRERQRQEEREKLPENFNASFDDPMPEGGVHLLSSEVRALNPTAVAAKTPAPPARAAKQPPRSSLSIQEQRRSLPVYAMRDVLIKAIRENSMLIVVGETGSGKTTQLTQYIVEAGINGHKMVGCTQPRRVAATSVAARVAEEFGCRLGEEVGFLVRFNDKTSSRTIIKYMTDGMLLREYLSDPLLSRYSVLILDEAHERTLSTDVLFCLLKQLVAKRPDLKLLITSATLDDVKFSKYFNDAPIIHVSGRTFPVQIRYLSAPESNYVEAAIQTVWDINREEGPGDVLVFLTGQEEIELACEMLEERQRQCGDDSIPPMLLFPVFGAQTYEQQQRIFQPTPPGCRKVVVATNIAEASLTIDGIYFVVDSGFCKQNVYNPKAQMDSLVVTPISQDSANQRAGRAGRTGPGVCFRLYTESAFNNEMLPNSVPEIQRANLDNVVLELKAMGINDLLHFDFMDPPSAQSLVNAMERLYTLDCLDDDGLLTQLGRKMAEFPLNPQLSKALLKSEELGCSAEVLTVVSMLSAESVYIRPKDKQAQADQKHAMLFSSEGDHITLLTIFNAWEQNGRSKQWCDDRFLQERSLKHAADVRKQLERIMTKYHMRVYSSGHDYKAVQKSILSGYFTNVAKRDQEGYKTLLEGNLVYLHPSSSMKGREPEWVCYDLIKMTSREYMMNVMAINPQWLLELAPKFYKKASAQAISKEKKQEKLKPVFHIPSRDDSWRMSRKKG</sequence>
<evidence type="ECO:0000256" key="9">
    <source>
        <dbReference type="ARBA" id="ARBA00047984"/>
    </source>
</evidence>
<feature type="compositionally biased region" description="Basic and acidic residues" evidence="10">
    <location>
        <begin position="633"/>
        <end position="651"/>
    </location>
</feature>
<dbReference type="Pfam" id="PF21010">
    <property type="entry name" value="HA2_C"/>
    <property type="match status" value="1"/>
</dbReference>
<dbReference type="FunFam" id="3.40.50.300:FF:000007">
    <property type="entry name" value="Pre-mRNA-splicing factor ATP-dependent RNA helicase"/>
    <property type="match status" value="1"/>
</dbReference>
<dbReference type="Pfam" id="PF02121">
    <property type="entry name" value="IP_trans"/>
    <property type="match status" value="1"/>
</dbReference>
<keyword evidence="8" id="KW-0539">Nucleus</keyword>
<proteinExistence type="predicted"/>
<dbReference type="InterPro" id="IPR055261">
    <property type="entry name" value="PI_transfer_N"/>
</dbReference>
<comment type="catalytic activity">
    <reaction evidence="9">
        <text>ATP + H2O = ADP + phosphate + H(+)</text>
        <dbReference type="Rhea" id="RHEA:13065"/>
        <dbReference type="ChEBI" id="CHEBI:15377"/>
        <dbReference type="ChEBI" id="CHEBI:15378"/>
        <dbReference type="ChEBI" id="CHEBI:30616"/>
        <dbReference type="ChEBI" id="CHEBI:43474"/>
        <dbReference type="ChEBI" id="CHEBI:456216"/>
        <dbReference type="EC" id="3.6.4.13"/>
    </reaction>
</comment>